<evidence type="ECO:0000313" key="2">
    <source>
        <dbReference type="EMBL" id="RGC16524.1"/>
    </source>
</evidence>
<dbReference type="SUPFAM" id="SSF69118">
    <property type="entry name" value="AhpD-like"/>
    <property type="match status" value="1"/>
</dbReference>
<dbReference type="PANTHER" id="PTHR33570">
    <property type="entry name" value="4-CARBOXYMUCONOLACTONE DECARBOXYLASE FAMILY PROTEIN"/>
    <property type="match status" value="1"/>
</dbReference>
<evidence type="ECO:0000259" key="1">
    <source>
        <dbReference type="Pfam" id="PF02627"/>
    </source>
</evidence>
<comment type="caution">
    <text evidence="2">The sequence shown here is derived from an EMBL/GenBank/DDBJ whole genome shotgun (WGS) entry which is preliminary data.</text>
</comment>
<dbReference type="AlphaFoldDB" id="A0A3E2VYF5"/>
<dbReference type="OrthoDB" id="9802489at2"/>
<dbReference type="EMBL" id="QVEV01000008">
    <property type="protein sequence ID" value="RGC16524.1"/>
    <property type="molecule type" value="Genomic_DNA"/>
</dbReference>
<dbReference type="InterPro" id="IPR052512">
    <property type="entry name" value="4CMD/NDH-1_regulator"/>
</dbReference>
<dbReference type="Gene3D" id="1.20.1290.10">
    <property type="entry name" value="AhpD-like"/>
    <property type="match status" value="1"/>
</dbReference>
<dbReference type="Pfam" id="PF02627">
    <property type="entry name" value="CMD"/>
    <property type="match status" value="2"/>
</dbReference>
<feature type="domain" description="Carboxymuconolactone decarboxylase-like" evidence="1">
    <location>
        <begin position="152"/>
        <end position="234"/>
    </location>
</feature>
<dbReference type="InterPro" id="IPR003779">
    <property type="entry name" value="CMD-like"/>
</dbReference>
<organism evidence="2 3">
    <name type="scientific">Clostridium innocuum</name>
    <dbReference type="NCBI Taxonomy" id="1522"/>
    <lineage>
        <taxon>Bacteria</taxon>
        <taxon>Bacillati</taxon>
        <taxon>Bacillota</taxon>
        <taxon>Clostridia</taxon>
        <taxon>Eubacteriales</taxon>
        <taxon>Clostridiaceae</taxon>
        <taxon>Clostridium</taxon>
    </lineage>
</organism>
<name>A0A3E2VYF5_CLOIN</name>
<sequence>MKKTEEMKCSYLPQDAQMRSIMQYHIEQEVYAHGTLAFEMREFITLAVLAANHGGRLIQEHVAALLRQNIKPCIIKEVVYQAIPYAGLLSVNDALLYVNEVLPEADGKSETEMQTVDEETRFDSGLRAQCSVFAKEVILNNHKQAPKDLKHMQDFLSAHCFGDFYTRKGLDMKQRELLTFCVIASLGGCENQLRAHIQANLTAGNTRDDLLEAITQIQPYIGFPRTLNAISIVNEVIPYEES</sequence>
<dbReference type="Proteomes" id="UP000260025">
    <property type="component" value="Unassembled WGS sequence"/>
</dbReference>
<reference evidence="2 3" key="1">
    <citation type="submission" date="2018-08" db="EMBL/GenBank/DDBJ databases">
        <title>A genome reference for cultivated species of the human gut microbiota.</title>
        <authorList>
            <person name="Zou Y."/>
            <person name="Xue W."/>
            <person name="Luo G."/>
        </authorList>
    </citation>
    <scope>NUCLEOTIDE SEQUENCE [LARGE SCALE GENOMIC DNA]</scope>
    <source>
        <strain evidence="2 3">OF01-2LB</strain>
    </source>
</reference>
<dbReference type="InterPro" id="IPR029032">
    <property type="entry name" value="AhpD-like"/>
</dbReference>
<accession>A0A3E2VYF5</accession>
<dbReference type="PANTHER" id="PTHR33570:SF2">
    <property type="entry name" value="CARBOXYMUCONOLACTONE DECARBOXYLASE-LIKE DOMAIN-CONTAINING PROTEIN"/>
    <property type="match status" value="1"/>
</dbReference>
<proteinExistence type="predicted"/>
<dbReference type="GO" id="GO:0051920">
    <property type="term" value="F:peroxiredoxin activity"/>
    <property type="evidence" value="ECO:0007669"/>
    <property type="project" value="InterPro"/>
</dbReference>
<gene>
    <name evidence="2" type="ORF">DXA38_07525</name>
</gene>
<dbReference type="RefSeq" id="WP_117442634.1">
    <property type="nucleotide sequence ID" value="NZ_JAJFEN010000034.1"/>
</dbReference>
<evidence type="ECO:0000313" key="3">
    <source>
        <dbReference type="Proteomes" id="UP000260025"/>
    </source>
</evidence>
<feature type="domain" description="Carboxymuconolactone decarboxylase-like" evidence="1">
    <location>
        <begin position="28"/>
        <end position="99"/>
    </location>
</feature>
<protein>
    <submittedName>
        <fullName evidence="2">4-carboxymuconolactone decarboxylase</fullName>
    </submittedName>
</protein>